<feature type="domain" description="Myo-inositol-1-phosphate synthase GAPDH-like" evidence="1">
    <location>
        <begin position="198"/>
        <end position="303"/>
    </location>
</feature>
<comment type="caution">
    <text evidence="2">The sequence shown here is derived from an EMBL/GenBank/DDBJ whole genome shotgun (WGS) entry which is preliminary data.</text>
</comment>
<evidence type="ECO:0000313" key="3">
    <source>
        <dbReference type="Proteomes" id="UP000187323"/>
    </source>
</evidence>
<gene>
    <name evidence="2" type="ORF">BSK47_03665</name>
</gene>
<dbReference type="InterPro" id="IPR036291">
    <property type="entry name" value="NAD(P)-bd_dom_sf"/>
</dbReference>
<dbReference type="Gene3D" id="3.40.50.720">
    <property type="entry name" value="NAD(P)-binding Rossmann-like Domain"/>
    <property type="match status" value="1"/>
</dbReference>
<dbReference type="PANTHER" id="PTHR43125">
    <property type="entry name" value="INOSITOL-3-PHOSPHATE SYNTHASE"/>
    <property type="match status" value="1"/>
</dbReference>
<dbReference type="AlphaFoldDB" id="A0AB36JM62"/>
<organism evidence="2 3">
    <name type="scientific">Paenibacillus odorifer</name>
    <dbReference type="NCBI Taxonomy" id="189426"/>
    <lineage>
        <taxon>Bacteria</taxon>
        <taxon>Bacillati</taxon>
        <taxon>Bacillota</taxon>
        <taxon>Bacilli</taxon>
        <taxon>Bacillales</taxon>
        <taxon>Paenibacillaceae</taxon>
        <taxon>Paenibacillus</taxon>
    </lineage>
</organism>
<sequence>MKNSIRVAIAGVGSNASILVQHIEDSKRNKELNQPSLSGVMCPEIGGFEVSDVEMVCAFEIDQNKVGLDLSEAIFVKPNAPKKYVDVPLTNVKVLAGPLLDGLDGYLNQVITAHVDCYNKSIDDVAEELIRSRSEILVCFLPTGASEACKFYARAAAKAKVAFINSTPELIARDEEIANLFKEIGIPLLGDDLRSHLGATTLHTALIELFKSRGIDINNTYQLNFGGNMDFYNLTAPGRSESKQISKKNALSAAGINAEDVSAGPNGFVKYLEDTKICYLRIEGKSILDSDISIELKLQVEDSPNAIGVIINAIRVAKIALLQGYAGVVNEVGAFMFKSPTIGATESEALQSFRKFIDSYVPQHQ</sequence>
<dbReference type="RefSeq" id="WP_076133549.1">
    <property type="nucleotide sequence ID" value="NZ_MPTO01000003.1"/>
</dbReference>
<dbReference type="InterPro" id="IPR052199">
    <property type="entry name" value="MIPS"/>
</dbReference>
<dbReference type="EMBL" id="MPTO01000003">
    <property type="protein sequence ID" value="OME23563.1"/>
    <property type="molecule type" value="Genomic_DNA"/>
</dbReference>
<accession>A0AB36JM62</accession>
<name>A0AB36JM62_9BACL</name>
<evidence type="ECO:0000259" key="1">
    <source>
        <dbReference type="Pfam" id="PF01658"/>
    </source>
</evidence>
<proteinExistence type="predicted"/>
<reference evidence="2 3" key="1">
    <citation type="submission" date="2016-10" db="EMBL/GenBank/DDBJ databases">
        <title>Paenibacillus species isolates.</title>
        <authorList>
            <person name="Beno S.M."/>
        </authorList>
    </citation>
    <scope>NUCLEOTIDE SEQUENCE [LARGE SCALE GENOMIC DNA]</scope>
    <source>
        <strain evidence="2 3">FSL H7-0918</strain>
    </source>
</reference>
<dbReference type="Proteomes" id="UP000187323">
    <property type="component" value="Unassembled WGS sequence"/>
</dbReference>
<evidence type="ECO:0000313" key="2">
    <source>
        <dbReference type="EMBL" id="OME23563.1"/>
    </source>
</evidence>
<dbReference type="InterPro" id="IPR013021">
    <property type="entry name" value="Myo-inos-1-P_Synthase_GAPDH"/>
</dbReference>
<dbReference type="Gene3D" id="3.30.360.10">
    <property type="entry name" value="Dihydrodipicolinate Reductase, domain 2"/>
    <property type="match status" value="1"/>
</dbReference>
<dbReference type="SUPFAM" id="SSF55347">
    <property type="entry name" value="Glyceraldehyde-3-phosphate dehydrogenase-like, C-terminal domain"/>
    <property type="match status" value="1"/>
</dbReference>
<dbReference type="GO" id="GO:0004512">
    <property type="term" value="F:inositol-3-phosphate synthase activity"/>
    <property type="evidence" value="ECO:0007669"/>
    <property type="project" value="TreeGrafter"/>
</dbReference>
<dbReference type="GO" id="GO:0006021">
    <property type="term" value="P:inositol biosynthetic process"/>
    <property type="evidence" value="ECO:0007669"/>
    <property type="project" value="TreeGrafter"/>
</dbReference>
<dbReference type="PANTHER" id="PTHR43125:SF1">
    <property type="entry name" value="INOSITOL-3-PHOSPHATE SYNTHASE"/>
    <property type="match status" value="1"/>
</dbReference>
<protein>
    <submittedName>
        <fullName evidence="2">Myo-inositol-1-phosphate synthase</fullName>
    </submittedName>
</protein>
<dbReference type="SUPFAM" id="SSF51735">
    <property type="entry name" value="NAD(P)-binding Rossmann-fold domains"/>
    <property type="match status" value="1"/>
</dbReference>
<dbReference type="Pfam" id="PF01658">
    <property type="entry name" value="Inos-1-P_synth"/>
    <property type="match status" value="1"/>
</dbReference>